<organism evidence="16 17">
    <name type="scientific">Planoprotostelium fungivorum</name>
    <dbReference type="NCBI Taxonomy" id="1890364"/>
    <lineage>
        <taxon>Eukaryota</taxon>
        <taxon>Amoebozoa</taxon>
        <taxon>Evosea</taxon>
        <taxon>Variosea</taxon>
        <taxon>Cavosteliida</taxon>
        <taxon>Cavosteliaceae</taxon>
        <taxon>Planoprotostelium</taxon>
    </lineage>
</organism>
<keyword evidence="6" id="KW-0560">Oxidoreductase</keyword>
<dbReference type="CDD" id="cd02801">
    <property type="entry name" value="DUS_like_FMN"/>
    <property type="match status" value="1"/>
</dbReference>
<dbReference type="PROSITE" id="PS01136">
    <property type="entry name" value="UPF0034"/>
    <property type="match status" value="1"/>
</dbReference>
<evidence type="ECO:0000256" key="11">
    <source>
        <dbReference type="ARBA" id="ARBA00047652"/>
    </source>
</evidence>
<keyword evidence="4" id="KW-0819">tRNA processing</keyword>
<dbReference type="OrthoDB" id="272303at2759"/>
<dbReference type="InterPro" id="IPR035587">
    <property type="entry name" value="DUS-like_FMN-bd"/>
</dbReference>
<gene>
    <name evidence="16" type="ORF">PROFUN_03395</name>
</gene>
<keyword evidence="7" id="KW-0520">NAD</keyword>
<evidence type="ECO:0000256" key="3">
    <source>
        <dbReference type="ARBA" id="ARBA00022643"/>
    </source>
</evidence>
<sequence>MTEGELNREATTESTEESVNATEFEEKCCPDADEAEEGLDEMLKELVATCQTTPINKLGGYEFFRSLGSPKYAVAPMVDQSELAFRMLCRNHGATIAYTPMLHSKIFSSNVSYRQRFFTTCPEDRPLVVQFCGNEPYYVLKAALHVQDSCDAVDLNLGCPQRIAKKGRYGSFMMDHPEKVYQIVKTLHENLKVPVFCKIRVFDEYEKTLQFAKMLESAGCQLLTVHGRTRIMKGKLVGVADWEVIRKLKQELTIPVFSNGNIRNFNDIQECLKITQTDGIMSAEGLLRFPGIFSGEDKDAFEMSREYLQHSEKYNTHYTWAKDHICKMLAPVVESHQQLREALFRQKDYVSLRKQLDYTEEMIKSNAVEPDPTFVRIRTPGDIFENFECNFMFSPDE</sequence>
<protein>
    <recommendedName>
        <fullName evidence="9">tRNA-dihydrouridine(16/17) synthase [NAD(P)(+)]</fullName>
        <ecNumber evidence="9">1.3.1.88</ecNumber>
    </recommendedName>
</protein>
<dbReference type="Proteomes" id="UP000241769">
    <property type="component" value="Unassembled WGS sequence"/>
</dbReference>
<comment type="cofactor">
    <cofactor evidence="1">
        <name>FMN</name>
        <dbReference type="ChEBI" id="CHEBI:58210"/>
    </cofactor>
</comment>
<evidence type="ECO:0000256" key="6">
    <source>
        <dbReference type="ARBA" id="ARBA00023002"/>
    </source>
</evidence>
<comment type="similarity">
    <text evidence="8">Belongs to the Dus family. Dus1 subfamily.</text>
</comment>
<evidence type="ECO:0000256" key="8">
    <source>
        <dbReference type="ARBA" id="ARBA00038313"/>
    </source>
</evidence>
<proteinExistence type="inferred from homology"/>
<feature type="compositionally biased region" description="Basic and acidic residues" evidence="14">
    <location>
        <begin position="1"/>
        <end position="11"/>
    </location>
</feature>
<comment type="catalytic activity">
    <reaction evidence="10">
        <text>5,6-dihydrouridine(17) in tRNA + NAD(+) = uridine(17) in tRNA + NADH + H(+)</text>
        <dbReference type="Rhea" id="RHEA:53372"/>
        <dbReference type="Rhea" id="RHEA-COMP:13541"/>
        <dbReference type="Rhea" id="RHEA-COMP:13542"/>
        <dbReference type="ChEBI" id="CHEBI:15378"/>
        <dbReference type="ChEBI" id="CHEBI:57540"/>
        <dbReference type="ChEBI" id="CHEBI:57945"/>
        <dbReference type="ChEBI" id="CHEBI:65315"/>
        <dbReference type="ChEBI" id="CHEBI:74443"/>
        <dbReference type="EC" id="1.3.1.88"/>
    </reaction>
    <physiologicalReaction direction="right-to-left" evidence="10">
        <dbReference type="Rhea" id="RHEA:53374"/>
    </physiologicalReaction>
</comment>
<dbReference type="Pfam" id="PF01207">
    <property type="entry name" value="Dus"/>
    <property type="match status" value="1"/>
</dbReference>
<feature type="domain" description="DUS-like FMN-binding" evidence="15">
    <location>
        <begin position="74"/>
        <end position="361"/>
    </location>
</feature>
<keyword evidence="2" id="KW-0285">Flavoprotein</keyword>
<dbReference type="Gene3D" id="3.20.20.70">
    <property type="entry name" value="Aldolase class I"/>
    <property type="match status" value="1"/>
</dbReference>
<comment type="catalytic activity">
    <reaction evidence="12">
        <text>5,6-dihydrouridine(16) in tRNA + NAD(+) = uridine(16) in tRNA + NADH + H(+)</text>
        <dbReference type="Rhea" id="RHEA:53380"/>
        <dbReference type="Rhea" id="RHEA-COMP:13543"/>
        <dbReference type="Rhea" id="RHEA-COMP:13544"/>
        <dbReference type="ChEBI" id="CHEBI:15378"/>
        <dbReference type="ChEBI" id="CHEBI:57540"/>
        <dbReference type="ChEBI" id="CHEBI:57945"/>
        <dbReference type="ChEBI" id="CHEBI:65315"/>
        <dbReference type="ChEBI" id="CHEBI:74443"/>
        <dbReference type="EC" id="1.3.1.88"/>
    </reaction>
    <physiologicalReaction direction="right-to-left" evidence="12">
        <dbReference type="Rhea" id="RHEA:53382"/>
    </physiologicalReaction>
</comment>
<dbReference type="InterPro" id="IPR018517">
    <property type="entry name" value="tRNA_hU_synthase_CS"/>
</dbReference>
<evidence type="ECO:0000313" key="17">
    <source>
        <dbReference type="Proteomes" id="UP000241769"/>
    </source>
</evidence>
<name>A0A2P6NWH9_9EUKA</name>
<evidence type="ECO:0000256" key="10">
    <source>
        <dbReference type="ARBA" id="ARBA00047287"/>
    </source>
</evidence>
<dbReference type="InterPro" id="IPR013785">
    <property type="entry name" value="Aldolase_TIM"/>
</dbReference>
<dbReference type="EMBL" id="MDYQ01000012">
    <property type="protein sequence ID" value="PRP88286.1"/>
    <property type="molecule type" value="Genomic_DNA"/>
</dbReference>
<dbReference type="PANTHER" id="PTHR11082:SF5">
    <property type="entry name" value="TRNA-DIHYDROURIDINE(16_17) SYNTHASE [NAD(P)(+)]-LIKE"/>
    <property type="match status" value="1"/>
</dbReference>
<keyword evidence="3" id="KW-0288">FMN</keyword>
<evidence type="ECO:0000256" key="1">
    <source>
        <dbReference type="ARBA" id="ARBA00001917"/>
    </source>
</evidence>
<dbReference type="InParanoid" id="A0A2P6NWH9"/>
<evidence type="ECO:0000256" key="7">
    <source>
        <dbReference type="ARBA" id="ARBA00023027"/>
    </source>
</evidence>
<evidence type="ECO:0000256" key="9">
    <source>
        <dbReference type="ARBA" id="ARBA00038890"/>
    </source>
</evidence>
<feature type="region of interest" description="Disordered" evidence="14">
    <location>
        <begin position="1"/>
        <end position="26"/>
    </location>
</feature>
<accession>A0A2P6NWH9</accession>
<dbReference type="GO" id="GO:0050660">
    <property type="term" value="F:flavin adenine dinucleotide binding"/>
    <property type="evidence" value="ECO:0007669"/>
    <property type="project" value="InterPro"/>
</dbReference>
<keyword evidence="5" id="KW-0521">NADP</keyword>
<dbReference type="STRING" id="1890364.A0A2P6NWH9"/>
<evidence type="ECO:0000259" key="15">
    <source>
        <dbReference type="Pfam" id="PF01207"/>
    </source>
</evidence>
<evidence type="ECO:0000256" key="13">
    <source>
        <dbReference type="ARBA" id="ARBA00049467"/>
    </source>
</evidence>
<reference evidence="16 17" key="1">
    <citation type="journal article" date="2018" name="Genome Biol. Evol.">
        <title>Multiple Roots of Fruiting Body Formation in Amoebozoa.</title>
        <authorList>
            <person name="Hillmann F."/>
            <person name="Forbes G."/>
            <person name="Novohradska S."/>
            <person name="Ferling I."/>
            <person name="Riege K."/>
            <person name="Groth M."/>
            <person name="Westermann M."/>
            <person name="Marz M."/>
            <person name="Spaller T."/>
            <person name="Winckler T."/>
            <person name="Schaap P."/>
            <person name="Glockner G."/>
        </authorList>
    </citation>
    <scope>NUCLEOTIDE SEQUENCE [LARGE SCALE GENOMIC DNA]</scope>
    <source>
        <strain evidence="16 17">Jena</strain>
    </source>
</reference>
<evidence type="ECO:0000256" key="5">
    <source>
        <dbReference type="ARBA" id="ARBA00022857"/>
    </source>
</evidence>
<dbReference type="GO" id="GO:0017150">
    <property type="term" value="F:tRNA dihydrouridine synthase activity"/>
    <property type="evidence" value="ECO:0007669"/>
    <property type="project" value="InterPro"/>
</dbReference>
<keyword evidence="17" id="KW-1185">Reference proteome</keyword>
<dbReference type="FunCoup" id="A0A2P6NWH9">
    <property type="interactions" value="107"/>
</dbReference>
<evidence type="ECO:0000256" key="4">
    <source>
        <dbReference type="ARBA" id="ARBA00022694"/>
    </source>
</evidence>
<comment type="catalytic activity">
    <reaction evidence="13">
        <text>5,6-dihydrouridine(17) in tRNA + NADP(+) = uridine(17) in tRNA + NADPH + H(+)</text>
        <dbReference type="Rhea" id="RHEA:53368"/>
        <dbReference type="Rhea" id="RHEA-COMP:13541"/>
        <dbReference type="Rhea" id="RHEA-COMP:13542"/>
        <dbReference type="ChEBI" id="CHEBI:15378"/>
        <dbReference type="ChEBI" id="CHEBI:57783"/>
        <dbReference type="ChEBI" id="CHEBI:58349"/>
        <dbReference type="ChEBI" id="CHEBI:65315"/>
        <dbReference type="ChEBI" id="CHEBI:74443"/>
        <dbReference type="EC" id="1.3.1.88"/>
    </reaction>
    <physiologicalReaction direction="right-to-left" evidence="13">
        <dbReference type="Rhea" id="RHEA:53370"/>
    </physiologicalReaction>
</comment>
<dbReference type="AlphaFoldDB" id="A0A2P6NWH9"/>
<evidence type="ECO:0000256" key="2">
    <source>
        <dbReference type="ARBA" id="ARBA00022630"/>
    </source>
</evidence>
<evidence type="ECO:0000256" key="12">
    <source>
        <dbReference type="ARBA" id="ARBA00048934"/>
    </source>
</evidence>
<dbReference type="EC" id="1.3.1.88" evidence="9"/>
<dbReference type="SUPFAM" id="SSF51395">
    <property type="entry name" value="FMN-linked oxidoreductases"/>
    <property type="match status" value="1"/>
</dbReference>
<evidence type="ECO:0000313" key="16">
    <source>
        <dbReference type="EMBL" id="PRP88286.1"/>
    </source>
</evidence>
<dbReference type="PANTHER" id="PTHR11082">
    <property type="entry name" value="TRNA-DIHYDROURIDINE SYNTHASE"/>
    <property type="match status" value="1"/>
</dbReference>
<comment type="caution">
    <text evidence="16">The sequence shown here is derived from an EMBL/GenBank/DDBJ whole genome shotgun (WGS) entry which is preliminary data.</text>
</comment>
<evidence type="ECO:0000256" key="14">
    <source>
        <dbReference type="SAM" id="MobiDB-lite"/>
    </source>
</evidence>
<comment type="catalytic activity">
    <reaction evidence="11">
        <text>5,6-dihydrouridine(16) in tRNA + NADP(+) = uridine(16) in tRNA + NADPH + H(+)</text>
        <dbReference type="Rhea" id="RHEA:53376"/>
        <dbReference type="Rhea" id="RHEA-COMP:13543"/>
        <dbReference type="Rhea" id="RHEA-COMP:13544"/>
        <dbReference type="ChEBI" id="CHEBI:15378"/>
        <dbReference type="ChEBI" id="CHEBI:57783"/>
        <dbReference type="ChEBI" id="CHEBI:58349"/>
        <dbReference type="ChEBI" id="CHEBI:65315"/>
        <dbReference type="ChEBI" id="CHEBI:74443"/>
        <dbReference type="EC" id="1.3.1.88"/>
    </reaction>
    <physiologicalReaction direction="right-to-left" evidence="11">
        <dbReference type="Rhea" id="RHEA:53378"/>
    </physiologicalReaction>
</comment>